<dbReference type="InterPro" id="IPR004254">
    <property type="entry name" value="AdipoR/HlyIII-related"/>
</dbReference>
<evidence type="ECO:0000256" key="4">
    <source>
        <dbReference type="ARBA" id="ARBA00022989"/>
    </source>
</evidence>
<proteinExistence type="inferred from homology"/>
<evidence type="ECO:0000256" key="6">
    <source>
        <dbReference type="PIRSR" id="PIRSR604254-1"/>
    </source>
</evidence>
<reference evidence="9" key="1">
    <citation type="journal article" date="2014" name="Proc. Natl. Acad. Sci. U.S.A.">
        <title>Extensive sampling of basidiomycete genomes demonstrates inadequacy of the white-rot/brown-rot paradigm for wood decay fungi.</title>
        <authorList>
            <person name="Riley R."/>
            <person name="Salamov A.A."/>
            <person name="Brown D.W."/>
            <person name="Nagy L.G."/>
            <person name="Floudas D."/>
            <person name="Held B.W."/>
            <person name="Levasseur A."/>
            <person name="Lombard V."/>
            <person name="Morin E."/>
            <person name="Otillar R."/>
            <person name="Lindquist E.A."/>
            <person name="Sun H."/>
            <person name="LaButti K.M."/>
            <person name="Schmutz J."/>
            <person name="Jabbour D."/>
            <person name="Luo H."/>
            <person name="Baker S.E."/>
            <person name="Pisabarro A.G."/>
            <person name="Walton J.D."/>
            <person name="Blanchette R.A."/>
            <person name="Henrissat B."/>
            <person name="Martin F."/>
            <person name="Cullen D."/>
            <person name="Hibbett D.S."/>
            <person name="Grigoriev I.V."/>
        </authorList>
    </citation>
    <scope>NUCLEOTIDE SEQUENCE [LARGE SCALE GENOMIC DNA]</scope>
    <source>
        <strain evidence="9">FD-172 SS1</strain>
    </source>
</reference>
<evidence type="ECO:0000313" key="8">
    <source>
        <dbReference type="EMBL" id="KDQ07080.1"/>
    </source>
</evidence>
<keyword evidence="4 7" id="KW-1133">Transmembrane helix</keyword>
<feature type="binding site" evidence="6">
    <location>
        <position position="290"/>
    </location>
    <ligand>
        <name>Zn(2+)</name>
        <dbReference type="ChEBI" id="CHEBI:29105"/>
    </ligand>
</feature>
<evidence type="ECO:0000256" key="7">
    <source>
        <dbReference type="SAM" id="Phobius"/>
    </source>
</evidence>
<keyword evidence="6" id="KW-0862">Zinc</keyword>
<dbReference type="OrthoDB" id="529367at2759"/>
<gene>
    <name evidence="8" type="ORF">BOTBODRAFT_228920</name>
</gene>
<dbReference type="InParanoid" id="A0A067LXK7"/>
<feature type="transmembrane region" description="Helical" evidence="7">
    <location>
        <begin position="89"/>
        <end position="108"/>
    </location>
</feature>
<dbReference type="GO" id="GO:0038023">
    <property type="term" value="F:signaling receptor activity"/>
    <property type="evidence" value="ECO:0007669"/>
    <property type="project" value="TreeGrafter"/>
</dbReference>
<feature type="transmembrane region" description="Helical" evidence="7">
    <location>
        <begin position="249"/>
        <end position="268"/>
    </location>
</feature>
<accession>A0A067LXK7</accession>
<dbReference type="Pfam" id="PF03006">
    <property type="entry name" value="HlyIII"/>
    <property type="match status" value="1"/>
</dbReference>
<keyword evidence="6" id="KW-0479">Metal-binding</keyword>
<keyword evidence="5 7" id="KW-0472">Membrane</keyword>
<feature type="transmembrane region" description="Helical" evidence="7">
    <location>
        <begin position="218"/>
        <end position="237"/>
    </location>
</feature>
<feature type="binding site" evidence="6">
    <location>
        <position position="140"/>
    </location>
    <ligand>
        <name>Zn(2+)</name>
        <dbReference type="ChEBI" id="CHEBI:29105"/>
    </ligand>
</feature>
<organism evidence="8 9">
    <name type="scientific">Botryobasidium botryosum (strain FD-172 SS1)</name>
    <dbReference type="NCBI Taxonomy" id="930990"/>
    <lineage>
        <taxon>Eukaryota</taxon>
        <taxon>Fungi</taxon>
        <taxon>Dikarya</taxon>
        <taxon>Basidiomycota</taxon>
        <taxon>Agaricomycotina</taxon>
        <taxon>Agaricomycetes</taxon>
        <taxon>Cantharellales</taxon>
        <taxon>Botryobasidiaceae</taxon>
        <taxon>Botryobasidium</taxon>
    </lineage>
</organism>
<comment type="subcellular location">
    <subcellularLocation>
        <location evidence="1">Membrane</location>
        <topology evidence="1">Multi-pass membrane protein</topology>
    </subcellularLocation>
</comment>
<dbReference type="GO" id="GO:0006882">
    <property type="term" value="P:intracellular zinc ion homeostasis"/>
    <property type="evidence" value="ECO:0007669"/>
    <property type="project" value="TreeGrafter"/>
</dbReference>
<evidence type="ECO:0000256" key="1">
    <source>
        <dbReference type="ARBA" id="ARBA00004141"/>
    </source>
</evidence>
<sequence>MTATLQKRIRTAKTKALLATEPVASKLEAALTVAATEISKTIHWSEIPVWMQDNSFILSGYRREQGTWKGCIESIFGYLHNQTVNIHTHLWGAVIFLILLFATHYTLLTQYPTATWLDVTSFSIFLLAAIACLGLSATFHVSMSHSEKVSHSCGMFDYAGIVALIVGSFYANVYYGFYCSPVSQIIYLSIITIAGSAAAYVVLSPTYATPAYRWHRTLIFIALGLCALFPVTHAFFASGIEKMRSEMGLTWMIVGGALYISGALIYAGRVPERWYPGKFDYFFASHQIFHTHVLLAALAHYMCLLTAFQHRHTVDGGRCLALA</sequence>
<evidence type="ECO:0000256" key="2">
    <source>
        <dbReference type="ARBA" id="ARBA00007018"/>
    </source>
</evidence>
<comment type="similarity">
    <text evidence="2">Belongs to the ADIPOR family.</text>
</comment>
<feature type="transmembrane region" description="Helical" evidence="7">
    <location>
        <begin position="115"/>
        <end position="138"/>
    </location>
</feature>
<dbReference type="AlphaFoldDB" id="A0A067LXK7"/>
<dbReference type="GO" id="GO:0016020">
    <property type="term" value="C:membrane"/>
    <property type="evidence" value="ECO:0007669"/>
    <property type="project" value="UniProtKB-SubCell"/>
</dbReference>
<name>A0A067LXK7_BOTB1</name>
<keyword evidence="9" id="KW-1185">Reference proteome</keyword>
<feature type="transmembrane region" description="Helical" evidence="7">
    <location>
        <begin position="158"/>
        <end position="178"/>
    </location>
</feature>
<feature type="binding site" evidence="6">
    <location>
        <position position="286"/>
    </location>
    <ligand>
        <name>Zn(2+)</name>
        <dbReference type="ChEBI" id="CHEBI:29105"/>
    </ligand>
</feature>
<dbReference type="HOGENOM" id="CLU_023075_2_0_1"/>
<dbReference type="PANTHER" id="PTHR20855:SF52">
    <property type="entry name" value="ADIPONECTIN RECEPTOR PROTEIN"/>
    <property type="match status" value="1"/>
</dbReference>
<dbReference type="EMBL" id="KL198116">
    <property type="protein sequence ID" value="KDQ07080.1"/>
    <property type="molecule type" value="Genomic_DNA"/>
</dbReference>
<keyword evidence="3 7" id="KW-0812">Transmembrane</keyword>
<evidence type="ECO:0000313" key="9">
    <source>
        <dbReference type="Proteomes" id="UP000027195"/>
    </source>
</evidence>
<dbReference type="Proteomes" id="UP000027195">
    <property type="component" value="Unassembled WGS sequence"/>
</dbReference>
<feature type="transmembrane region" description="Helical" evidence="7">
    <location>
        <begin position="185"/>
        <end position="203"/>
    </location>
</feature>
<dbReference type="PANTHER" id="PTHR20855">
    <property type="entry name" value="ADIPOR/PROGESTIN RECEPTOR-RELATED"/>
    <property type="match status" value="1"/>
</dbReference>
<dbReference type="STRING" id="930990.A0A067LXK7"/>
<dbReference type="FunCoup" id="A0A067LXK7">
    <property type="interactions" value="44"/>
</dbReference>
<protein>
    <recommendedName>
        <fullName evidence="10">HlyIII-domain-containing protein</fullName>
    </recommendedName>
</protein>
<evidence type="ECO:0000256" key="5">
    <source>
        <dbReference type="ARBA" id="ARBA00023136"/>
    </source>
</evidence>
<evidence type="ECO:0000256" key="3">
    <source>
        <dbReference type="ARBA" id="ARBA00022692"/>
    </source>
</evidence>
<dbReference type="GO" id="GO:0046872">
    <property type="term" value="F:metal ion binding"/>
    <property type="evidence" value="ECO:0007669"/>
    <property type="project" value="UniProtKB-KW"/>
</dbReference>
<evidence type="ECO:0008006" key="10">
    <source>
        <dbReference type="Google" id="ProtNLM"/>
    </source>
</evidence>
<feature type="transmembrane region" description="Helical" evidence="7">
    <location>
        <begin position="288"/>
        <end position="308"/>
    </location>
</feature>